<feature type="non-terminal residue" evidence="1">
    <location>
        <position position="1"/>
    </location>
</feature>
<evidence type="ECO:0000313" key="2">
    <source>
        <dbReference type="Proteomes" id="UP000257109"/>
    </source>
</evidence>
<gene>
    <name evidence="1" type="ORF">CR513_24313</name>
</gene>
<protein>
    <recommendedName>
        <fullName evidence="3">Reverse transcriptase</fullName>
    </recommendedName>
</protein>
<evidence type="ECO:0008006" key="3">
    <source>
        <dbReference type="Google" id="ProtNLM"/>
    </source>
</evidence>
<dbReference type="Proteomes" id="UP000257109">
    <property type="component" value="Unassembled WGS sequence"/>
</dbReference>
<dbReference type="OrthoDB" id="1094981at2759"/>
<organism evidence="1 2">
    <name type="scientific">Mucuna pruriens</name>
    <name type="common">Velvet bean</name>
    <name type="synonym">Dolichos pruriens</name>
    <dbReference type="NCBI Taxonomy" id="157652"/>
    <lineage>
        <taxon>Eukaryota</taxon>
        <taxon>Viridiplantae</taxon>
        <taxon>Streptophyta</taxon>
        <taxon>Embryophyta</taxon>
        <taxon>Tracheophyta</taxon>
        <taxon>Spermatophyta</taxon>
        <taxon>Magnoliopsida</taxon>
        <taxon>eudicotyledons</taxon>
        <taxon>Gunneridae</taxon>
        <taxon>Pentapetalae</taxon>
        <taxon>rosids</taxon>
        <taxon>fabids</taxon>
        <taxon>Fabales</taxon>
        <taxon>Fabaceae</taxon>
        <taxon>Papilionoideae</taxon>
        <taxon>50 kb inversion clade</taxon>
        <taxon>NPAAA clade</taxon>
        <taxon>indigoferoid/millettioid clade</taxon>
        <taxon>Phaseoleae</taxon>
        <taxon>Mucuna</taxon>
    </lineage>
</organism>
<reference evidence="1" key="1">
    <citation type="submission" date="2018-05" db="EMBL/GenBank/DDBJ databases">
        <title>Draft genome of Mucuna pruriens seed.</title>
        <authorList>
            <person name="Nnadi N.E."/>
            <person name="Vos R."/>
            <person name="Hasami M.H."/>
            <person name="Devisetty U.K."/>
            <person name="Aguiy J.C."/>
        </authorList>
    </citation>
    <scope>NUCLEOTIDE SEQUENCE [LARGE SCALE GENOMIC DNA]</scope>
    <source>
        <strain evidence="1">JCA_2017</strain>
    </source>
</reference>
<dbReference type="EMBL" id="QJKJ01004610">
    <property type="protein sequence ID" value="RDX93433.1"/>
    <property type="molecule type" value="Genomic_DNA"/>
</dbReference>
<sequence>MIPVEIGEPSPWSALFELTENEDELRANLDLLQEVKEIAHIREYTAKIRVARRYDQKVISRSFKNRDLVLRKITQNVGANKLTPMWERPFRITKEFGWGAYQLEHLDGRRIQHTWNAASLRMIYGDFREEGLIVIYKT</sequence>
<evidence type="ECO:0000313" key="1">
    <source>
        <dbReference type="EMBL" id="RDX93433.1"/>
    </source>
</evidence>
<comment type="caution">
    <text evidence="1">The sequence shown here is derived from an EMBL/GenBank/DDBJ whole genome shotgun (WGS) entry which is preliminary data.</text>
</comment>
<proteinExistence type="predicted"/>
<keyword evidence="2" id="KW-1185">Reference proteome</keyword>
<dbReference type="AlphaFoldDB" id="A0A371GSM8"/>
<accession>A0A371GSM8</accession>
<name>A0A371GSM8_MUCPR</name>